<dbReference type="AlphaFoldDB" id="A0A5B7JVN3"/>
<dbReference type="Proteomes" id="UP000324222">
    <property type="component" value="Unassembled WGS sequence"/>
</dbReference>
<keyword evidence="2" id="KW-1185">Reference proteome</keyword>
<accession>A0A5B7JVN3</accession>
<proteinExistence type="predicted"/>
<comment type="caution">
    <text evidence="1">The sequence shown here is derived from an EMBL/GenBank/DDBJ whole genome shotgun (WGS) entry which is preliminary data.</text>
</comment>
<name>A0A5B7JVN3_PORTR</name>
<evidence type="ECO:0000313" key="2">
    <source>
        <dbReference type="Proteomes" id="UP000324222"/>
    </source>
</evidence>
<dbReference type="EMBL" id="VSRR010114706">
    <property type="protein sequence ID" value="MPC98585.1"/>
    <property type="molecule type" value="Genomic_DNA"/>
</dbReference>
<gene>
    <name evidence="1" type="ORF">E2C01_093959</name>
</gene>
<evidence type="ECO:0000313" key="1">
    <source>
        <dbReference type="EMBL" id="MPC98585.1"/>
    </source>
</evidence>
<protein>
    <submittedName>
        <fullName evidence="1">Uncharacterized protein</fullName>
    </submittedName>
</protein>
<reference evidence="1 2" key="1">
    <citation type="submission" date="2019-05" db="EMBL/GenBank/DDBJ databases">
        <title>Another draft genome of Portunus trituberculatus and its Hox gene families provides insights of decapod evolution.</title>
        <authorList>
            <person name="Jeong J.-H."/>
            <person name="Song I."/>
            <person name="Kim S."/>
            <person name="Choi T."/>
            <person name="Kim D."/>
            <person name="Ryu S."/>
            <person name="Kim W."/>
        </authorList>
    </citation>
    <scope>NUCLEOTIDE SEQUENCE [LARGE SCALE GENOMIC DNA]</scope>
    <source>
        <tissue evidence="1">Muscle</tissue>
    </source>
</reference>
<organism evidence="1 2">
    <name type="scientific">Portunus trituberculatus</name>
    <name type="common">Swimming crab</name>
    <name type="synonym">Neptunus trituberculatus</name>
    <dbReference type="NCBI Taxonomy" id="210409"/>
    <lineage>
        <taxon>Eukaryota</taxon>
        <taxon>Metazoa</taxon>
        <taxon>Ecdysozoa</taxon>
        <taxon>Arthropoda</taxon>
        <taxon>Crustacea</taxon>
        <taxon>Multicrustacea</taxon>
        <taxon>Malacostraca</taxon>
        <taxon>Eumalacostraca</taxon>
        <taxon>Eucarida</taxon>
        <taxon>Decapoda</taxon>
        <taxon>Pleocyemata</taxon>
        <taxon>Brachyura</taxon>
        <taxon>Eubrachyura</taxon>
        <taxon>Portunoidea</taxon>
        <taxon>Portunidae</taxon>
        <taxon>Portuninae</taxon>
        <taxon>Portunus</taxon>
    </lineage>
</organism>
<sequence>MERRRRMRDGQQLGGYRGRWWGKSAVMFSCRPAGLLEA</sequence>